<dbReference type="Proteomes" id="UP000230161">
    <property type="component" value="Unassembled WGS sequence"/>
</dbReference>
<organism evidence="3 4">
    <name type="scientific">Compostimonas suwonensis</name>
    <dbReference type="NCBI Taxonomy" id="1048394"/>
    <lineage>
        <taxon>Bacteria</taxon>
        <taxon>Bacillati</taxon>
        <taxon>Actinomycetota</taxon>
        <taxon>Actinomycetes</taxon>
        <taxon>Micrococcales</taxon>
        <taxon>Microbacteriaceae</taxon>
        <taxon>Compostimonas</taxon>
    </lineage>
</organism>
<proteinExistence type="predicted"/>
<feature type="transmembrane region" description="Helical" evidence="2">
    <location>
        <begin position="99"/>
        <end position="120"/>
    </location>
</feature>
<keyword evidence="2" id="KW-0812">Transmembrane</keyword>
<keyword evidence="2" id="KW-1133">Transmembrane helix</keyword>
<evidence type="ECO:0000256" key="1">
    <source>
        <dbReference type="SAM" id="MobiDB-lite"/>
    </source>
</evidence>
<dbReference type="EMBL" id="PGFB01000001">
    <property type="protein sequence ID" value="PJJ65319.1"/>
    <property type="molecule type" value="Genomic_DNA"/>
</dbReference>
<dbReference type="InterPro" id="IPR005325">
    <property type="entry name" value="DUF308_memb"/>
</dbReference>
<reference evidence="3 4" key="1">
    <citation type="submission" date="2017-11" db="EMBL/GenBank/DDBJ databases">
        <title>Genomic Encyclopedia of Archaeal and Bacterial Type Strains, Phase II (KMG-II): From Individual Species to Whole Genera.</title>
        <authorList>
            <person name="Goeker M."/>
        </authorList>
    </citation>
    <scope>NUCLEOTIDE SEQUENCE [LARGE SCALE GENOMIC DNA]</scope>
    <source>
        <strain evidence="3 4">DSM 25625</strain>
    </source>
</reference>
<keyword evidence="4" id="KW-1185">Reference proteome</keyword>
<gene>
    <name evidence="3" type="ORF">CLV54_0351</name>
</gene>
<feature type="transmembrane region" description="Helical" evidence="2">
    <location>
        <begin position="40"/>
        <end position="61"/>
    </location>
</feature>
<evidence type="ECO:0000256" key="2">
    <source>
        <dbReference type="SAM" id="Phobius"/>
    </source>
</evidence>
<dbReference type="AlphaFoldDB" id="A0A2M9C4A2"/>
<sequence>MTTSQDAAPVGDRYWVIPVARGVVAAIAAVIVTFNADHSAQLGLVVFGGFGIVTGLLVAVVSWRTMVDGVGRAFFLGQGLIGVASGIVALVANDAGNSFFVYLVSVWAALSGFLELYSGFRSRRTSPAARDWLVIGVITAVLALVFLLLPINTNAVVAVGLLGAYTAIVAVYLLIAGLSLKWSPASPAADSSTQPAPSEAGHGTITRPASPDQNTETAS</sequence>
<feature type="transmembrane region" description="Helical" evidence="2">
    <location>
        <begin position="132"/>
        <end position="149"/>
    </location>
</feature>
<protein>
    <submittedName>
        <fullName evidence="3">Uncharacterized membrane protein HdeD (DUF308 family)</fullName>
    </submittedName>
</protein>
<comment type="caution">
    <text evidence="3">The sequence shown here is derived from an EMBL/GenBank/DDBJ whole genome shotgun (WGS) entry which is preliminary data.</text>
</comment>
<feature type="region of interest" description="Disordered" evidence="1">
    <location>
        <begin position="184"/>
        <end position="219"/>
    </location>
</feature>
<evidence type="ECO:0000313" key="4">
    <source>
        <dbReference type="Proteomes" id="UP000230161"/>
    </source>
</evidence>
<accession>A0A2M9C4A2</accession>
<feature type="transmembrane region" description="Helical" evidence="2">
    <location>
        <begin position="73"/>
        <end position="93"/>
    </location>
</feature>
<feature type="transmembrane region" description="Helical" evidence="2">
    <location>
        <begin position="14"/>
        <end position="34"/>
    </location>
</feature>
<dbReference type="RefSeq" id="WP_157802760.1">
    <property type="nucleotide sequence ID" value="NZ_PGFB01000001.1"/>
</dbReference>
<feature type="transmembrane region" description="Helical" evidence="2">
    <location>
        <begin position="155"/>
        <end position="175"/>
    </location>
</feature>
<dbReference type="OrthoDB" id="5126240at2"/>
<evidence type="ECO:0000313" key="3">
    <source>
        <dbReference type="EMBL" id="PJJ65319.1"/>
    </source>
</evidence>
<dbReference type="Pfam" id="PF03729">
    <property type="entry name" value="DUF308"/>
    <property type="match status" value="1"/>
</dbReference>
<name>A0A2M9C4A2_9MICO</name>
<keyword evidence="2" id="KW-0472">Membrane</keyword>